<dbReference type="AlphaFoldDB" id="A0AAD8U7T7"/>
<dbReference type="Gene3D" id="1.20.1280.50">
    <property type="match status" value="1"/>
</dbReference>
<accession>A0AAD8U7T7</accession>
<sequence>MDNDARVARHMRRKKSRAAGAPAVAALPDDLIPEILVRVDDGPALFRCALACKQWRDLVADPSFLCRRWPKGARHRTSLLGFLARHGHICATWTPTQPSFIPVPRSLLGHSRRLLGSFFPCAANGLLDDAVPLTMRSGLILVCLRPSSHTSVDQIWAGTRLALCNLLTGRCDVLPPLNYDVFATGTAKFVILTDTDYFSKELPTSLPRYSTFFKVIVIFFEYSAGSYSMYTFSSANSSWSTPIRCPYHIGTIYGNAVVCQGKVHWLICNMWNFHTIEVCITTGHPSITDFPIPLDRQDSSFNFAARLRLTSEGKLSLVCQHTTCFQLRTWTRQGNKNGIDDNAVEQHPEVIVLKDKTIETINTLHMHVGETSGMLLATDQRKFICIVNPETGTIEEVTGMFYDMDLYNIVPFEMDWPAFFMSRLEAFYPLGLS</sequence>
<organism evidence="2 3">
    <name type="scientific">Lolium multiflorum</name>
    <name type="common">Italian ryegrass</name>
    <name type="synonym">Lolium perenne subsp. multiflorum</name>
    <dbReference type="NCBI Taxonomy" id="4521"/>
    <lineage>
        <taxon>Eukaryota</taxon>
        <taxon>Viridiplantae</taxon>
        <taxon>Streptophyta</taxon>
        <taxon>Embryophyta</taxon>
        <taxon>Tracheophyta</taxon>
        <taxon>Spermatophyta</taxon>
        <taxon>Magnoliopsida</taxon>
        <taxon>Liliopsida</taxon>
        <taxon>Poales</taxon>
        <taxon>Poaceae</taxon>
        <taxon>BOP clade</taxon>
        <taxon>Pooideae</taxon>
        <taxon>Poodae</taxon>
        <taxon>Poeae</taxon>
        <taxon>Poeae Chloroplast Group 2 (Poeae type)</taxon>
        <taxon>Loliodinae</taxon>
        <taxon>Loliinae</taxon>
        <taxon>Lolium</taxon>
    </lineage>
</organism>
<dbReference type="SMART" id="SM00256">
    <property type="entry name" value="FBOX"/>
    <property type="match status" value="1"/>
</dbReference>
<dbReference type="Proteomes" id="UP001231189">
    <property type="component" value="Unassembled WGS sequence"/>
</dbReference>
<feature type="domain" description="F-box" evidence="1">
    <location>
        <begin position="27"/>
        <end position="68"/>
    </location>
</feature>
<evidence type="ECO:0000313" key="2">
    <source>
        <dbReference type="EMBL" id="KAK1699473.1"/>
    </source>
</evidence>
<keyword evidence="3" id="KW-1185">Reference proteome</keyword>
<name>A0AAD8U7T7_LOLMU</name>
<dbReference type="InterPro" id="IPR036047">
    <property type="entry name" value="F-box-like_dom_sf"/>
</dbReference>
<proteinExistence type="predicted"/>
<dbReference type="InterPro" id="IPR001810">
    <property type="entry name" value="F-box_dom"/>
</dbReference>
<dbReference type="SUPFAM" id="SSF81383">
    <property type="entry name" value="F-box domain"/>
    <property type="match status" value="1"/>
</dbReference>
<dbReference type="PANTHER" id="PTHR35828:SF20">
    <property type="entry name" value="F-BOX DOMAIN-CONTAINING PROTEIN"/>
    <property type="match status" value="1"/>
</dbReference>
<gene>
    <name evidence="2" type="ORF">QYE76_016170</name>
</gene>
<reference evidence="2" key="1">
    <citation type="submission" date="2023-07" db="EMBL/GenBank/DDBJ databases">
        <title>A chromosome-level genome assembly of Lolium multiflorum.</title>
        <authorList>
            <person name="Chen Y."/>
            <person name="Copetti D."/>
            <person name="Kolliker R."/>
            <person name="Studer B."/>
        </authorList>
    </citation>
    <scope>NUCLEOTIDE SEQUENCE</scope>
    <source>
        <strain evidence="2">02402/16</strain>
        <tissue evidence="2">Leaf</tissue>
    </source>
</reference>
<evidence type="ECO:0000259" key="1">
    <source>
        <dbReference type="SMART" id="SM00256"/>
    </source>
</evidence>
<protein>
    <recommendedName>
        <fullName evidence="1">F-box domain-containing protein</fullName>
    </recommendedName>
</protein>
<dbReference type="PANTHER" id="PTHR35828">
    <property type="entry name" value="OS08G0203800 PROTEIN-RELATED"/>
    <property type="match status" value="1"/>
</dbReference>
<dbReference type="EMBL" id="JAUUTY010000001">
    <property type="protein sequence ID" value="KAK1699473.1"/>
    <property type="molecule type" value="Genomic_DNA"/>
</dbReference>
<dbReference type="Pfam" id="PF12937">
    <property type="entry name" value="F-box-like"/>
    <property type="match status" value="1"/>
</dbReference>
<evidence type="ECO:0000313" key="3">
    <source>
        <dbReference type="Proteomes" id="UP001231189"/>
    </source>
</evidence>
<comment type="caution">
    <text evidence="2">The sequence shown here is derived from an EMBL/GenBank/DDBJ whole genome shotgun (WGS) entry which is preliminary data.</text>
</comment>